<dbReference type="Proteomes" id="UP000054538">
    <property type="component" value="Unassembled WGS sequence"/>
</dbReference>
<feature type="region of interest" description="Disordered" evidence="1">
    <location>
        <begin position="423"/>
        <end position="470"/>
    </location>
</feature>
<reference evidence="3" key="2">
    <citation type="submission" date="2015-01" db="EMBL/GenBank/DDBJ databases">
        <title>Evolutionary Origins and Diversification of the Mycorrhizal Mutualists.</title>
        <authorList>
            <consortium name="DOE Joint Genome Institute"/>
            <consortium name="Mycorrhizal Genomics Consortium"/>
            <person name="Kohler A."/>
            <person name="Kuo A."/>
            <person name="Nagy L.G."/>
            <person name="Floudas D."/>
            <person name="Copeland A."/>
            <person name="Barry K.W."/>
            <person name="Cichocki N."/>
            <person name="Veneault-Fourrey C."/>
            <person name="LaButti K."/>
            <person name="Lindquist E.A."/>
            <person name="Lipzen A."/>
            <person name="Lundell T."/>
            <person name="Morin E."/>
            <person name="Murat C."/>
            <person name="Riley R."/>
            <person name="Ohm R."/>
            <person name="Sun H."/>
            <person name="Tunlid A."/>
            <person name="Henrissat B."/>
            <person name="Grigoriev I.V."/>
            <person name="Hibbett D.S."/>
            <person name="Martin F."/>
        </authorList>
    </citation>
    <scope>NUCLEOTIDE SEQUENCE [LARGE SCALE GENOMIC DNA]</scope>
    <source>
        <strain evidence="3">Ve08.2h10</strain>
    </source>
</reference>
<dbReference type="HOGENOM" id="CLU_026452_1_0_1"/>
<dbReference type="OrthoDB" id="2673963at2759"/>
<feature type="region of interest" description="Disordered" evidence="1">
    <location>
        <begin position="79"/>
        <end position="106"/>
    </location>
</feature>
<evidence type="ECO:0000256" key="1">
    <source>
        <dbReference type="SAM" id="MobiDB-lite"/>
    </source>
</evidence>
<evidence type="ECO:0000313" key="2">
    <source>
        <dbReference type="EMBL" id="KIK78097.1"/>
    </source>
</evidence>
<evidence type="ECO:0000313" key="3">
    <source>
        <dbReference type="Proteomes" id="UP000054538"/>
    </source>
</evidence>
<proteinExistence type="predicted"/>
<accession>A0A0D0C4N9</accession>
<sequence>MARRKGSAPFSKMTKDLAEFVNLDAGYLPDKPSLKIKDLSHMLKDNSAVALSQQSKAGEPLLNVEPTANISTPIASSFSQTEHNHGLIDDSSSESSSDSNESEDTVELWKCPNQHGATVEGQVKFLCSLGNRNKYLGLINALHLTQVRMGSVEDALPGGLDWKYDNFHLPPEGHKWSPKHKLAFGSDLFTMTGKVHGRAHLVTQALFTGMLIRDTKMVVGGRTPLCGYPFIPPELKGKTIPGHYISGYILPCPADVKGKWHEACDFMLGLSSDKQYRQLVMSLEQIDNSRSPDQDCARRIPLLDFSWDTNSHHARDVPHKSWAMAFKAITSVTLHDSVGERYGRWYITLHATFVGMILCDIAMSKLTLAMCTYPSLTSFVASTCITDLCVADAIQWCKTLRHTILKGSQHKQTAQKRPKLLADLPAAKKPRQDAAQEPVIAARPTRIQKPKKMDPSDYLINKTGHGLQNS</sequence>
<gene>
    <name evidence="2" type="ORF">PAXRUDRAFT_17068</name>
</gene>
<reference evidence="2 3" key="1">
    <citation type="submission" date="2014-04" db="EMBL/GenBank/DDBJ databases">
        <authorList>
            <consortium name="DOE Joint Genome Institute"/>
            <person name="Kuo A."/>
            <person name="Kohler A."/>
            <person name="Jargeat P."/>
            <person name="Nagy L.G."/>
            <person name="Floudas D."/>
            <person name="Copeland A."/>
            <person name="Barry K.W."/>
            <person name="Cichocki N."/>
            <person name="Veneault-Fourrey C."/>
            <person name="LaButti K."/>
            <person name="Lindquist E.A."/>
            <person name="Lipzen A."/>
            <person name="Lundell T."/>
            <person name="Morin E."/>
            <person name="Murat C."/>
            <person name="Sun H."/>
            <person name="Tunlid A."/>
            <person name="Henrissat B."/>
            <person name="Grigoriev I.V."/>
            <person name="Hibbett D.S."/>
            <person name="Martin F."/>
            <person name="Nordberg H.P."/>
            <person name="Cantor M.N."/>
            <person name="Hua S.X."/>
        </authorList>
    </citation>
    <scope>NUCLEOTIDE SEQUENCE [LARGE SCALE GENOMIC DNA]</scope>
    <source>
        <strain evidence="2 3">Ve08.2h10</strain>
    </source>
</reference>
<dbReference type="AlphaFoldDB" id="A0A0D0C4N9"/>
<organism evidence="2 3">
    <name type="scientific">Paxillus rubicundulus Ve08.2h10</name>
    <dbReference type="NCBI Taxonomy" id="930991"/>
    <lineage>
        <taxon>Eukaryota</taxon>
        <taxon>Fungi</taxon>
        <taxon>Dikarya</taxon>
        <taxon>Basidiomycota</taxon>
        <taxon>Agaricomycotina</taxon>
        <taxon>Agaricomycetes</taxon>
        <taxon>Agaricomycetidae</taxon>
        <taxon>Boletales</taxon>
        <taxon>Paxilineae</taxon>
        <taxon>Paxillaceae</taxon>
        <taxon>Paxillus</taxon>
    </lineage>
</organism>
<protein>
    <submittedName>
        <fullName evidence="2">Uncharacterized protein</fullName>
    </submittedName>
</protein>
<dbReference type="InParanoid" id="A0A0D0C4N9"/>
<keyword evidence="3" id="KW-1185">Reference proteome</keyword>
<feature type="compositionally biased region" description="Low complexity" evidence="1">
    <location>
        <begin position="89"/>
        <end position="99"/>
    </location>
</feature>
<name>A0A0D0C4N9_9AGAM</name>
<dbReference type="EMBL" id="KN826712">
    <property type="protein sequence ID" value="KIK78097.1"/>
    <property type="molecule type" value="Genomic_DNA"/>
</dbReference>